<dbReference type="Gene3D" id="3.40.50.720">
    <property type="entry name" value="NAD(P)-binding Rossmann-like Domain"/>
    <property type="match status" value="1"/>
</dbReference>
<evidence type="ECO:0000313" key="3">
    <source>
        <dbReference type="EMBL" id="MEN5376997.1"/>
    </source>
</evidence>
<proteinExistence type="predicted"/>
<protein>
    <submittedName>
        <fullName evidence="3">Rossmann-like and DUF2520 domain-containing protein</fullName>
    </submittedName>
</protein>
<name>A0ABV0BQY6_9SPHI</name>
<dbReference type="PANTHER" id="PTHR40459:SF1">
    <property type="entry name" value="CONSERVED HYPOTHETICAL ALANINE AND LEUCINE RICH PROTEIN"/>
    <property type="match status" value="1"/>
</dbReference>
<dbReference type="InterPro" id="IPR037108">
    <property type="entry name" value="TM1727-like_C_sf"/>
</dbReference>
<dbReference type="EMBL" id="JBDJNQ010000002">
    <property type="protein sequence ID" value="MEN5376997.1"/>
    <property type="molecule type" value="Genomic_DNA"/>
</dbReference>
<organism evidence="3 4">
    <name type="scientific">Sphingobacterium kitahiroshimense</name>
    <dbReference type="NCBI Taxonomy" id="470446"/>
    <lineage>
        <taxon>Bacteria</taxon>
        <taxon>Pseudomonadati</taxon>
        <taxon>Bacteroidota</taxon>
        <taxon>Sphingobacteriia</taxon>
        <taxon>Sphingobacteriales</taxon>
        <taxon>Sphingobacteriaceae</taxon>
        <taxon>Sphingobacterium</taxon>
    </lineage>
</organism>
<dbReference type="RefSeq" id="WP_132841179.1">
    <property type="nucleotide sequence ID" value="NZ_JBDJLH010000003.1"/>
</dbReference>
<dbReference type="SUPFAM" id="SSF48179">
    <property type="entry name" value="6-phosphogluconate dehydrogenase C-terminal domain-like"/>
    <property type="match status" value="1"/>
</dbReference>
<reference evidence="3 4" key="1">
    <citation type="submission" date="2024-04" db="EMBL/GenBank/DDBJ databases">
        <title>WGS of bacteria from Torrens River.</title>
        <authorList>
            <person name="Wyrsch E.R."/>
            <person name="Drigo B."/>
        </authorList>
    </citation>
    <scope>NUCLEOTIDE SEQUENCE [LARGE SCALE GENOMIC DNA]</scope>
    <source>
        <strain evidence="3 4">TWI391</strain>
    </source>
</reference>
<dbReference type="InterPro" id="IPR018931">
    <property type="entry name" value="DUF2520"/>
</dbReference>
<dbReference type="InterPro" id="IPR008927">
    <property type="entry name" value="6-PGluconate_DH-like_C_sf"/>
</dbReference>
<dbReference type="SUPFAM" id="SSF51735">
    <property type="entry name" value="NAD(P)-binding Rossmann-fold domains"/>
    <property type="match status" value="1"/>
</dbReference>
<feature type="domain" description="Pyrroline-5-carboxylate reductase catalytic N-terminal" evidence="1">
    <location>
        <begin position="3"/>
        <end position="86"/>
    </location>
</feature>
<dbReference type="Pfam" id="PF10728">
    <property type="entry name" value="DUF2520"/>
    <property type="match status" value="1"/>
</dbReference>
<sequence length="254" mass="28151">MNIVILGSGNVATHFANNFHNKGHKILQIFSQQKVNAQALAFAVNAEAISKVSEINKEADLYMIAIADHAIPSLIETIPTAISGVVVHCSGATDIQVLSKFQHYGVIYPPQSISKNDQSDFSLIPFCIEGNNSITFNILMKLMATIAPKSIACSSSQRLAIHIASVFANNFTNALFQISYDLLQQHDLPFDIIRPIILETAQKVQSKLPSQVQTGPAVRNDEITIKKHLNFISEHDDWKQIYQLLSQEIVKRKS</sequence>
<evidence type="ECO:0000313" key="4">
    <source>
        <dbReference type="Proteomes" id="UP001409291"/>
    </source>
</evidence>
<dbReference type="Proteomes" id="UP001409291">
    <property type="component" value="Unassembled WGS sequence"/>
</dbReference>
<evidence type="ECO:0000259" key="2">
    <source>
        <dbReference type="Pfam" id="PF10728"/>
    </source>
</evidence>
<dbReference type="Pfam" id="PF03807">
    <property type="entry name" value="F420_oxidored"/>
    <property type="match status" value="1"/>
</dbReference>
<dbReference type="InterPro" id="IPR036291">
    <property type="entry name" value="NAD(P)-bd_dom_sf"/>
</dbReference>
<gene>
    <name evidence="3" type="ORF">ABE541_06970</name>
</gene>
<dbReference type="PANTHER" id="PTHR40459">
    <property type="entry name" value="CONSERVED HYPOTHETICAL ALANINE AND LEUCINE RICH PROTEIN"/>
    <property type="match status" value="1"/>
</dbReference>
<evidence type="ECO:0000259" key="1">
    <source>
        <dbReference type="Pfam" id="PF03807"/>
    </source>
</evidence>
<keyword evidence="4" id="KW-1185">Reference proteome</keyword>
<accession>A0ABV0BQY6</accession>
<dbReference type="Gene3D" id="1.10.1040.20">
    <property type="entry name" value="ProC-like, C-terminal domain"/>
    <property type="match status" value="1"/>
</dbReference>
<comment type="caution">
    <text evidence="3">The sequence shown here is derived from an EMBL/GenBank/DDBJ whole genome shotgun (WGS) entry which is preliminary data.</text>
</comment>
<dbReference type="InterPro" id="IPR028939">
    <property type="entry name" value="P5C_Rdtase_cat_N"/>
</dbReference>
<feature type="domain" description="DUF2520" evidence="2">
    <location>
        <begin position="124"/>
        <end position="248"/>
    </location>
</feature>